<dbReference type="AlphaFoldDB" id="A0A5E4T9Z8"/>
<evidence type="ECO:0000313" key="2">
    <source>
        <dbReference type="Proteomes" id="UP000366945"/>
    </source>
</evidence>
<accession>A0A5E4T9Z8</accession>
<dbReference type="EMBL" id="CABPSK010000001">
    <property type="protein sequence ID" value="VVD84072.1"/>
    <property type="molecule type" value="Genomic_DNA"/>
</dbReference>
<dbReference type="OrthoDB" id="8943117at2"/>
<dbReference type="InterPro" id="IPR036692">
    <property type="entry name" value="Shew3726-like_sf"/>
</dbReference>
<evidence type="ECO:0008006" key="3">
    <source>
        <dbReference type="Google" id="ProtNLM"/>
    </source>
</evidence>
<dbReference type="GeneID" id="300403350"/>
<name>A0A5E4T9Z8_9BURK</name>
<dbReference type="Pfam" id="PF07369">
    <property type="entry name" value="DUF1488"/>
    <property type="match status" value="1"/>
</dbReference>
<dbReference type="RefSeq" id="WP_150678596.1">
    <property type="nucleotide sequence ID" value="NZ_CABPSK010000001.1"/>
</dbReference>
<sequence length="85" mass="9166">MDAILHGGIGLFDEDRSVRFYVNVDGRVWTCVIEGEALNQLAGIHATGEALFDQFMEHEDAIVARAADAIADGAPSEPVLLRAIN</sequence>
<dbReference type="Gene3D" id="3.30.160.140">
    <property type="entry name" value="Shew3726-like"/>
    <property type="match status" value="1"/>
</dbReference>
<dbReference type="Proteomes" id="UP000366945">
    <property type="component" value="Unassembled WGS sequence"/>
</dbReference>
<protein>
    <recommendedName>
        <fullName evidence="3">DUF1488 domain-containing protein</fullName>
    </recommendedName>
</protein>
<organism evidence="1 2">
    <name type="scientific">Pandoraea pneumonica</name>
    <dbReference type="NCBI Taxonomy" id="2508299"/>
    <lineage>
        <taxon>Bacteria</taxon>
        <taxon>Pseudomonadati</taxon>
        <taxon>Pseudomonadota</taxon>
        <taxon>Betaproteobacteria</taxon>
        <taxon>Burkholderiales</taxon>
        <taxon>Burkholderiaceae</taxon>
        <taxon>Pandoraea</taxon>
    </lineage>
</organism>
<gene>
    <name evidence="1" type="ORF">PPN31114_01295</name>
</gene>
<keyword evidence="2" id="KW-1185">Reference proteome</keyword>
<dbReference type="InterPro" id="IPR009962">
    <property type="entry name" value="DUF1488"/>
</dbReference>
<proteinExistence type="predicted"/>
<evidence type="ECO:0000313" key="1">
    <source>
        <dbReference type="EMBL" id="VVD84072.1"/>
    </source>
</evidence>
<reference evidence="1 2" key="1">
    <citation type="submission" date="2019-08" db="EMBL/GenBank/DDBJ databases">
        <authorList>
            <person name="Peeters C."/>
        </authorList>
    </citation>
    <scope>NUCLEOTIDE SEQUENCE [LARGE SCALE GENOMIC DNA]</scope>
    <source>
        <strain evidence="1 2">LMG 31114</strain>
    </source>
</reference>
<dbReference type="SUPFAM" id="SSF160272">
    <property type="entry name" value="Shew3726-like"/>
    <property type="match status" value="1"/>
</dbReference>